<dbReference type="Proteomes" id="UP000230391">
    <property type="component" value="Unassembled WGS sequence"/>
</dbReference>
<comment type="caution">
    <text evidence="2">The sequence shown here is derived from an EMBL/GenBank/DDBJ whole genome shotgun (WGS) entry which is preliminary data.</text>
</comment>
<dbReference type="AlphaFoldDB" id="A0A2M8FEI5"/>
<evidence type="ECO:0000256" key="1">
    <source>
        <dbReference type="SAM" id="Phobius"/>
    </source>
</evidence>
<dbReference type="EMBL" id="PFRD01000096">
    <property type="protein sequence ID" value="PJC56001.1"/>
    <property type="molecule type" value="Genomic_DNA"/>
</dbReference>
<keyword evidence="1" id="KW-0812">Transmembrane</keyword>
<sequence>MENQNNNSGVNTVLIVIVIMIIVGGLVWFFARPVAEEKKGFEVDVNLPAGNNANSVNTTPN</sequence>
<feature type="transmembrane region" description="Helical" evidence="1">
    <location>
        <begin position="12"/>
        <end position="31"/>
    </location>
</feature>
<accession>A0A2M8FEI5</accession>
<reference evidence="3" key="1">
    <citation type="submission" date="2017-09" db="EMBL/GenBank/DDBJ databases">
        <title>Depth-based differentiation of microbial function through sediment-hosted aquifers and enrichment of novel symbionts in the deep terrestrial subsurface.</title>
        <authorList>
            <person name="Probst A.J."/>
            <person name="Ladd B."/>
            <person name="Jarett J.K."/>
            <person name="Geller-Mcgrath D.E."/>
            <person name="Sieber C.M.K."/>
            <person name="Emerson J.B."/>
            <person name="Anantharaman K."/>
            <person name="Thomas B.C."/>
            <person name="Malmstrom R."/>
            <person name="Stieglmeier M."/>
            <person name="Klingl A."/>
            <person name="Woyke T."/>
            <person name="Ryan C.M."/>
            <person name="Banfield J.F."/>
        </authorList>
    </citation>
    <scope>NUCLEOTIDE SEQUENCE [LARGE SCALE GENOMIC DNA]</scope>
</reference>
<evidence type="ECO:0000313" key="3">
    <source>
        <dbReference type="Proteomes" id="UP000230391"/>
    </source>
</evidence>
<protein>
    <submittedName>
        <fullName evidence="2">Uncharacterized protein</fullName>
    </submittedName>
</protein>
<keyword evidence="1" id="KW-0472">Membrane</keyword>
<name>A0A2M8FEI5_9BACT</name>
<keyword evidence="1" id="KW-1133">Transmembrane helix</keyword>
<gene>
    <name evidence="2" type="ORF">CO026_02670</name>
</gene>
<organism evidence="2 3">
    <name type="scientific">Candidatus Kaiserbacteria bacterium CG_4_9_14_0_2_um_filter_41_32</name>
    <dbReference type="NCBI Taxonomy" id="1974601"/>
    <lineage>
        <taxon>Bacteria</taxon>
        <taxon>Candidatus Kaiseribacteriota</taxon>
    </lineage>
</organism>
<proteinExistence type="predicted"/>
<evidence type="ECO:0000313" key="2">
    <source>
        <dbReference type="EMBL" id="PJC56001.1"/>
    </source>
</evidence>